<evidence type="ECO:0000313" key="5">
    <source>
        <dbReference type="Proteomes" id="UP000346198"/>
    </source>
</evidence>
<dbReference type="GO" id="GO:0001522">
    <property type="term" value="P:pseudouridine synthesis"/>
    <property type="evidence" value="ECO:0007669"/>
    <property type="project" value="InterPro"/>
</dbReference>
<organism evidence="4 5">
    <name type="scientific">Pontiella sulfatireligans</name>
    <dbReference type="NCBI Taxonomy" id="2750658"/>
    <lineage>
        <taxon>Bacteria</taxon>
        <taxon>Pseudomonadati</taxon>
        <taxon>Kiritimatiellota</taxon>
        <taxon>Kiritimatiellia</taxon>
        <taxon>Kiritimatiellales</taxon>
        <taxon>Pontiellaceae</taxon>
        <taxon>Pontiella</taxon>
    </lineage>
</organism>
<dbReference type="InterPro" id="IPR050188">
    <property type="entry name" value="RluA_PseudoU_synthase"/>
</dbReference>
<reference evidence="4 5" key="1">
    <citation type="submission" date="2019-04" db="EMBL/GenBank/DDBJ databases">
        <authorList>
            <person name="Van Vliet M D."/>
        </authorList>
    </citation>
    <scope>NUCLEOTIDE SEQUENCE [LARGE SCALE GENOMIC DNA]</scope>
    <source>
        <strain evidence="4 5">F21</strain>
    </source>
</reference>
<dbReference type="GO" id="GO:0009982">
    <property type="term" value="F:pseudouridine synthase activity"/>
    <property type="evidence" value="ECO:0007669"/>
    <property type="project" value="InterPro"/>
</dbReference>
<dbReference type="InterPro" id="IPR006145">
    <property type="entry name" value="PsdUridine_synth_RsuA/RluA"/>
</dbReference>
<dbReference type="AlphaFoldDB" id="A0A6C2ULD5"/>
<dbReference type="GO" id="GO:0003723">
    <property type="term" value="F:RNA binding"/>
    <property type="evidence" value="ECO:0007669"/>
    <property type="project" value="InterPro"/>
</dbReference>
<dbReference type="GO" id="GO:0006396">
    <property type="term" value="P:RNA processing"/>
    <property type="evidence" value="ECO:0007669"/>
    <property type="project" value="UniProtKB-ARBA"/>
</dbReference>
<dbReference type="InterPro" id="IPR006224">
    <property type="entry name" value="PsdUridine_synth_RluA-like_CS"/>
</dbReference>
<name>A0A6C2ULD5_9BACT</name>
<dbReference type="GO" id="GO:0140098">
    <property type="term" value="F:catalytic activity, acting on RNA"/>
    <property type="evidence" value="ECO:0007669"/>
    <property type="project" value="UniProtKB-ARBA"/>
</dbReference>
<dbReference type="RefSeq" id="WP_136062538.1">
    <property type="nucleotide sequence ID" value="NZ_CAAHFH010000002.1"/>
</dbReference>
<dbReference type="Pfam" id="PF00849">
    <property type="entry name" value="PseudoU_synth_2"/>
    <property type="match status" value="1"/>
</dbReference>
<dbReference type="PROSITE" id="PS01129">
    <property type="entry name" value="PSI_RLU"/>
    <property type="match status" value="1"/>
</dbReference>
<comment type="similarity">
    <text evidence="1">Belongs to the pseudouridine synthase RluA family.</text>
</comment>
<dbReference type="PANTHER" id="PTHR21600">
    <property type="entry name" value="MITOCHONDRIAL RNA PSEUDOURIDINE SYNTHASE"/>
    <property type="match status" value="1"/>
</dbReference>
<gene>
    <name evidence="4" type="primary">rluA_1</name>
    <name evidence="4" type="ORF">SCARR_03119</name>
</gene>
<dbReference type="InterPro" id="IPR020103">
    <property type="entry name" value="PsdUridine_synth_cat_dom_sf"/>
</dbReference>
<dbReference type="EMBL" id="CAAHFH010000002">
    <property type="protein sequence ID" value="VGO21050.1"/>
    <property type="molecule type" value="Genomic_DNA"/>
</dbReference>
<evidence type="ECO:0000259" key="3">
    <source>
        <dbReference type="Pfam" id="PF00849"/>
    </source>
</evidence>
<dbReference type="CDD" id="cd02869">
    <property type="entry name" value="PseudoU_synth_RluA_like"/>
    <property type="match status" value="1"/>
</dbReference>
<sequence length="230" mass="25829">MSEIKYSAAELDPLILFADNHLLAVNKPAGLLTQDSGTGLRNLEDWAREWVRVDKGKPGAVFLNAVHRIDKAVSGVVLFARTSKALSRLNEDIRKRNCKKTYHVLVEAAPKKPAEELIHWLSHEHHRAEVCREGDKGAQRAVLRYRTLKQAGDLTLLEVDLETGRYHQIRAQLAAVGCPIAGDEKYGSTRKSDAIALHHRQLEIMHPTLKEPVIVEAPYPVDSAWWKLVS</sequence>
<evidence type="ECO:0000256" key="2">
    <source>
        <dbReference type="ARBA" id="ARBA00023235"/>
    </source>
</evidence>
<keyword evidence="5" id="KW-1185">Reference proteome</keyword>
<dbReference type="Gene3D" id="3.30.2350.10">
    <property type="entry name" value="Pseudouridine synthase"/>
    <property type="match status" value="1"/>
</dbReference>
<evidence type="ECO:0000256" key="1">
    <source>
        <dbReference type="ARBA" id="ARBA00010876"/>
    </source>
</evidence>
<proteinExistence type="inferred from homology"/>
<evidence type="ECO:0000313" key="4">
    <source>
        <dbReference type="EMBL" id="VGO21050.1"/>
    </source>
</evidence>
<dbReference type="Proteomes" id="UP000346198">
    <property type="component" value="Unassembled WGS sequence"/>
</dbReference>
<dbReference type="SUPFAM" id="SSF55120">
    <property type="entry name" value="Pseudouridine synthase"/>
    <property type="match status" value="1"/>
</dbReference>
<dbReference type="PANTHER" id="PTHR21600:SF83">
    <property type="entry name" value="PSEUDOURIDYLATE SYNTHASE RPUSD4, MITOCHONDRIAL"/>
    <property type="match status" value="1"/>
</dbReference>
<accession>A0A6C2ULD5</accession>
<feature type="domain" description="Pseudouridine synthase RsuA/RluA-like" evidence="3">
    <location>
        <begin position="21"/>
        <end position="175"/>
    </location>
</feature>
<protein>
    <submittedName>
        <fullName evidence="4">Ribosomal large subunit pseudouridine synthase A</fullName>
    </submittedName>
</protein>
<keyword evidence="2" id="KW-0413">Isomerase</keyword>